<protein>
    <submittedName>
        <fullName evidence="2">Uncharacterized protein</fullName>
    </submittedName>
</protein>
<dbReference type="WBParaSite" id="Csp11.Scaffold629.g8000.t1">
    <property type="protein sequence ID" value="Csp11.Scaffold629.g8000.t1"/>
    <property type="gene ID" value="Csp11.Scaffold629.g8000"/>
</dbReference>
<sequence>MEFIMILIRFSRNTESCARNPIVTSIDRLNIFRHGKREIRRSRKLSIETNLRIITYLVIYENYQRDFINQRKRERERERMTEHTYGF</sequence>
<dbReference type="Proteomes" id="UP000095282">
    <property type="component" value="Unplaced"/>
</dbReference>
<organism evidence="1 2">
    <name type="scientific">Caenorhabditis tropicalis</name>
    <dbReference type="NCBI Taxonomy" id="1561998"/>
    <lineage>
        <taxon>Eukaryota</taxon>
        <taxon>Metazoa</taxon>
        <taxon>Ecdysozoa</taxon>
        <taxon>Nematoda</taxon>
        <taxon>Chromadorea</taxon>
        <taxon>Rhabditida</taxon>
        <taxon>Rhabditina</taxon>
        <taxon>Rhabditomorpha</taxon>
        <taxon>Rhabditoidea</taxon>
        <taxon>Rhabditidae</taxon>
        <taxon>Peloderinae</taxon>
        <taxon>Caenorhabditis</taxon>
    </lineage>
</organism>
<name>A0A1I7UCP0_9PELO</name>
<evidence type="ECO:0000313" key="2">
    <source>
        <dbReference type="WBParaSite" id="Csp11.Scaffold629.g8000.t1"/>
    </source>
</evidence>
<dbReference type="AlphaFoldDB" id="A0A1I7UCP0"/>
<proteinExistence type="predicted"/>
<keyword evidence="1" id="KW-1185">Reference proteome</keyword>
<accession>A0A1I7UCP0</accession>
<reference evidence="2" key="1">
    <citation type="submission" date="2016-11" db="UniProtKB">
        <authorList>
            <consortium name="WormBaseParasite"/>
        </authorList>
    </citation>
    <scope>IDENTIFICATION</scope>
</reference>
<evidence type="ECO:0000313" key="1">
    <source>
        <dbReference type="Proteomes" id="UP000095282"/>
    </source>
</evidence>